<feature type="compositionally biased region" description="Basic and acidic residues" evidence="10">
    <location>
        <begin position="851"/>
        <end position="887"/>
    </location>
</feature>
<dbReference type="SMART" id="SM00490">
    <property type="entry name" value="HELICc"/>
    <property type="match status" value="1"/>
</dbReference>
<evidence type="ECO:0000256" key="8">
    <source>
        <dbReference type="ARBA" id="ARBA00024776"/>
    </source>
</evidence>
<dbReference type="InterPro" id="IPR000330">
    <property type="entry name" value="SNF2_N"/>
</dbReference>
<dbReference type="InterPro" id="IPR027417">
    <property type="entry name" value="P-loop_NTPase"/>
</dbReference>
<organism evidence="13 14">
    <name type="scientific">Lasius platythorax</name>
    <dbReference type="NCBI Taxonomy" id="488582"/>
    <lineage>
        <taxon>Eukaryota</taxon>
        <taxon>Metazoa</taxon>
        <taxon>Ecdysozoa</taxon>
        <taxon>Arthropoda</taxon>
        <taxon>Hexapoda</taxon>
        <taxon>Insecta</taxon>
        <taxon>Pterygota</taxon>
        <taxon>Neoptera</taxon>
        <taxon>Endopterygota</taxon>
        <taxon>Hymenoptera</taxon>
        <taxon>Apocrita</taxon>
        <taxon>Aculeata</taxon>
        <taxon>Formicoidea</taxon>
        <taxon>Formicidae</taxon>
        <taxon>Formicinae</taxon>
        <taxon>Lasius</taxon>
        <taxon>Lasius</taxon>
    </lineage>
</organism>
<dbReference type="PANTHER" id="PTHR45629">
    <property type="entry name" value="SNF2/RAD54 FAMILY MEMBER"/>
    <property type="match status" value="1"/>
</dbReference>
<dbReference type="AlphaFoldDB" id="A0AAV2P7Q9"/>
<feature type="domain" description="Helicase ATP-binding" evidence="11">
    <location>
        <begin position="302"/>
        <end position="475"/>
    </location>
</feature>
<dbReference type="PROSITE" id="PS51192">
    <property type="entry name" value="HELICASE_ATP_BIND_1"/>
    <property type="match status" value="1"/>
</dbReference>
<dbReference type="GO" id="GO:0051301">
    <property type="term" value="P:cell division"/>
    <property type="evidence" value="ECO:0007669"/>
    <property type="project" value="UniProtKB-KW"/>
</dbReference>
<keyword evidence="5" id="KW-0378">Hydrolase</keyword>
<dbReference type="Gene3D" id="3.40.50.300">
    <property type="entry name" value="P-loop containing nucleotide triphosphate hydrolases"/>
    <property type="match status" value="1"/>
</dbReference>
<feature type="domain" description="Helicase C-terminal" evidence="12">
    <location>
        <begin position="634"/>
        <end position="793"/>
    </location>
</feature>
<evidence type="ECO:0000256" key="3">
    <source>
        <dbReference type="ARBA" id="ARBA00022618"/>
    </source>
</evidence>
<feature type="region of interest" description="Disordered" evidence="10">
    <location>
        <begin position="151"/>
        <end position="228"/>
    </location>
</feature>
<evidence type="ECO:0000256" key="4">
    <source>
        <dbReference type="ARBA" id="ARBA00022776"/>
    </source>
</evidence>
<dbReference type="GO" id="GO:0008094">
    <property type="term" value="F:ATP-dependent activity, acting on DNA"/>
    <property type="evidence" value="ECO:0007669"/>
    <property type="project" value="TreeGrafter"/>
</dbReference>
<feature type="compositionally biased region" description="Polar residues" evidence="10">
    <location>
        <begin position="188"/>
        <end position="213"/>
    </location>
</feature>
<evidence type="ECO:0000313" key="14">
    <source>
        <dbReference type="Proteomes" id="UP001497644"/>
    </source>
</evidence>
<dbReference type="PANTHER" id="PTHR45629:SF7">
    <property type="entry name" value="DNA EXCISION REPAIR PROTEIN ERCC-6-RELATED"/>
    <property type="match status" value="1"/>
</dbReference>
<dbReference type="PROSITE" id="PS51194">
    <property type="entry name" value="HELICASE_CTER"/>
    <property type="match status" value="1"/>
</dbReference>
<name>A0AAV2P7Q9_9HYME</name>
<evidence type="ECO:0000256" key="10">
    <source>
        <dbReference type="SAM" id="MobiDB-lite"/>
    </source>
</evidence>
<dbReference type="EMBL" id="OZ034832">
    <property type="protein sequence ID" value="CAL1688752.1"/>
    <property type="molecule type" value="Genomic_DNA"/>
</dbReference>
<evidence type="ECO:0000313" key="13">
    <source>
        <dbReference type="EMBL" id="CAL1688752.1"/>
    </source>
</evidence>
<feature type="region of interest" description="Disordered" evidence="10">
    <location>
        <begin position="849"/>
        <end position="932"/>
    </location>
</feature>
<proteinExistence type="predicted"/>
<keyword evidence="6" id="KW-0469">Meiosis</keyword>
<dbReference type="Proteomes" id="UP001497644">
    <property type="component" value="Chromosome 9"/>
</dbReference>
<dbReference type="Pfam" id="PF00176">
    <property type="entry name" value="SNF2-rel_dom"/>
    <property type="match status" value="1"/>
</dbReference>
<feature type="compositionally biased region" description="Basic and acidic residues" evidence="10">
    <location>
        <begin position="952"/>
        <end position="964"/>
    </location>
</feature>
<evidence type="ECO:0000256" key="9">
    <source>
        <dbReference type="ARBA" id="ARBA00029956"/>
    </source>
</evidence>
<accession>A0AAV2P7Q9</accession>
<dbReference type="Gene3D" id="3.40.50.10810">
    <property type="entry name" value="Tandem AAA-ATPase domain"/>
    <property type="match status" value="1"/>
</dbReference>
<dbReference type="GO" id="GO:0005634">
    <property type="term" value="C:nucleus"/>
    <property type="evidence" value="ECO:0007669"/>
    <property type="project" value="TreeGrafter"/>
</dbReference>
<gene>
    <name evidence="13" type="ORF">LPLAT_LOCUS13809</name>
</gene>
<dbReference type="GO" id="GO:0006283">
    <property type="term" value="P:transcription-coupled nucleotide-excision repair"/>
    <property type="evidence" value="ECO:0007669"/>
    <property type="project" value="TreeGrafter"/>
</dbReference>
<protein>
    <recommendedName>
        <fullName evidence="2">DNA repair and recombination protein RAD54-like</fullName>
    </recommendedName>
    <alternativeName>
        <fullName evidence="9">Protein okra</fullName>
    </alternativeName>
</protein>
<evidence type="ECO:0000256" key="1">
    <source>
        <dbReference type="ARBA" id="ARBA00011467"/>
    </source>
</evidence>
<dbReference type="GO" id="GO:0005524">
    <property type="term" value="F:ATP binding"/>
    <property type="evidence" value="ECO:0007669"/>
    <property type="project" value="InterPro"/>
</dbReference>
<dbReference type="GO" id="GO:0016787">
    <property type="term" value="F:hydrolase activity"/>
    <property type="evidence" value="ECO:0007669"/>
    <property type="project" value="UniProtKB-KW"/>
</dbReference>
<evidence type="ECO:0000259" key="12">
    <source>
        <dbReference type="PROSITE" id="PS51194"/>
    </source>
</evidence>
<dbReference type="SMART" id="SM00487">
    <property type="entry name" value="DEXDc"/>
    <property type="match status" value="1"/>
</dbReference>
<dbReference type="Pfam" id="PF00271">
    <property type="entry name" value="Helicase_C"/>
    <property type="match status" value="1"/>
</dbReference>
<dbReference type="InterPro" id="IPR049730">
    <property type="entry name" value="SNF2/RAD54-like_C"/>
</dbReference>
<keyword evidence="3" id="KW-0132">Cell division</keyword>
<comment type="subunit">
    <text evidence="1">Interacts (via N-terminus) with spn-A/Rad51.</text>
</comment>
<dbReference type="InterPro" id="IPR050496">
    <property type="entry name" value="SNF2_RAD54_helicase_repair"/>
</dbReference>
<comment type="function">
    <text evidence="8">Involved in mitotic DNA repair and meiotic recombination. Functions in the recombinational DNA repair pathway. Essential for interhomolog gene conversion (GC), but may have a less important role in intersister GC than spn-A/Rad51. In the presence of DNA, spn-A/Rad51 enhances the ATPase activity of okr/Rad54.</text>
</comment>
<evidence type="ECO:0000256" key="2">
    <source>
        <dbReference type="ARBA" id="ARBA00015341"/>
    </source>
</evidence>
<keyword evidence="7" id="KW-0131">Cell cycle</keyword>
<sequence>MAETINNDDSNASNIDNNMTKNMLGDVLPDNLQEIVSMKTEDSILQEVSEHIKRATRLNNQLVSGIQENNIELNAKEDGEIDDEEDHKAKLQKQVETGEITPFEAVSKQSILEHKERSTNKDSQLLDLEKYFKQQAILAEQKKKFKKVSKIPCNKDHSVPAKKAKLSNIDTRTNKKYQKSKSDENNKDNTPQIIDEATCSNITNETIDNSSESEYIPSDNDSDAEDKTSCISKKRKTLAKSRYVRTKRTRDDGDSQIFKQRIETKSYPKDEAMHKIDDLFKVPQCIWENLYRYQRVAVKWLWELHSRKLGGLMGDEMGLGKTVQVIAFLAGVDCSELLSHNGRYRGLGPTIVVCPATLMEQWVKHFHDWWPFFRVVVLHHSGGYNGDPESLIESLQTGGILVTSYNGVLRHKDLLVSSQWHYVILDEGHKIRNPQVKVSRAVKQFSTPHRLLLSGSPMQNSLKELWSLFDFILPGKLGTLPAFLEHCATPITRGGYANATPLQEATALQVATMLKDTITPYMLRRTKNDVKHHLTLPEKNEQVLFCSLTDEQKKLYKKYLCSEDVSFILHEKNNHDSGRYRARFLIALTALRKICNHPDLFLYTRELDSDEDITLSEEQLEEFGYWKRAGKMNVVRSLLKIWHKQQHRVLLFTQGKQMMHILECLLQREGYIYLRMDGTTAMSQRQQTIHTFNNNSSYFVFLLTTRVGGLGVNLTGADRVIIYDPDWNPATDAQARERAWRIGQNKQVTVYRLITAGTIEEKMYHRQIFKLLLSNKVLDEPRQRRLFKTTDLVELFNLNEPIDGKSSESDHLFRESKLTPISAGFSLSKIEEMKKLASAISKKISASVKSTCDKNKNANDSTCEGKQHDEQNNNSRRTETLARKNDSSVDQTLSCDPVSISKSPARYNEDSNTNSDADIKRNSNVENKNLFNENNQPTVLTIKSINDNSVEKKNKSVLNDDKVTSHNTSSIRKHKKHKRDSHSSRKNVSAIFEGERVSCLIGRRLGHSNEKKELISTTDDDYVLRKLFTKSTVSSAFQHEAVLSNAYRNNDSENTMQRFARESAQESMNFVRQSGKFCWRPA</sequence>
<feature type="compositionally biased region" description="Basic residues" evidence="10">
    <location>
        <begin position="971"/>
        <end position="980"/>
    </location>
</feature>
<reference evidence="13" key="1">
    <citation type="submission" date="2024-04" db="EMBL/GenBank/DDBJ databases">
        <authorList>
            <consortium name="Molecular Ecology Group"/>
        </authorList>
    </citation>
    <scope>NUCLEOTIDE SEQUENCE</scope>
</reference>
<evidence type="ECO:0000256" key="6">
    <source>
        <dbReference type="ARBA" id="ARBA00023254"/>
    </source>
</evidence>
<dbReference type="FunFam" id="3.40.50.10810:FF:000042">
    <property type="entry name" value="SNF2 family helicase-like protein"/>
    <property type="match status" value="1"/>
</dbReference>
<dbReference type="InterPro" id="IPR001650">
    <property type="entry name" value="Helicase_C-like"/>
</dbReference>
<dbReference type="InterPro" id="IPR014001">
    <property type="entry name" value="Helicase_ATP-bd"/>
</dbReference>
<evidence type="ECO:0000259" key="11">
    <source>
        <dbReference type="PROSITE" id="PS51192"/>
    </source>
</evidence>
<keyword evidence="4" id="KW-0498">Mitosis</keyword>
<evidence type="ECO:0000256" key="7">
    <source>
        <dbReference type="ARBA" id="ARBA00023306"/>
    </source>
</evidence>
<keyword evidence="14" id="KW-1185">Reference proteome</keyword>
<dbReference type="InterPro" id="IPR038718">
    <property type="entry name" value="SNF2-like_sf"/>
</dbReference>
<feature type="region of interest" description="Disordered" evidence="10">
    <location>
        <begin position="952"/>
        <end position="988"/>
    </location>
</feature>
<evidence type="ECO:0000256" key="5">
    <source>
        <dbReference type="ARBA" id="ARBA00022801"/>
    </source>
</evidence>
<dbReference type="CDD" id="cd18000">
    <property type="entry name" value="DEXHc_ERCC6"/>
    <property type="match status" value="1"/>
</dbReference>
<dbReference type="CDD" id="cd18793">
    <property type="entry name" value="SF2_C_SNF"/>
    <property type="match status" value="1"/>
</dbReference>
<dbReference type="SUPFAM" id="SSF52540">
    <property type="entry name" value="P-loop containing nucleoside triphosphate hydrolases"/>
    <property type="match status" value="2"/>
</dbReference>
<dbReference type="GO" id="GO:0051321">
    <property type="term" value="P:meiotic cell cycle"/>
    <property type="evidence" value="ECO:0007669"/>
    <property type="project" value="UniProtKB-KW"/>
</dbReference>